<name>A0A645IYQ2_9ZZZZ</name>
<evidence type="ECO:0000313" key="1">
    <source>
        <dbReference type="EMBL" id="MPN56575.1"/>
    </source>
</evidence>
<dbReference type="AlphaFoldDB" id="A0A645IYQ2"/>
<protein>
    <submittedName>
        <fullName evidence="1">Uncharacterized protein</fullName>
    </submittedName>
</protein>
<reference evidence="1" key="1">
    <citation type="submission" date="2019-08" db="EMBL/GenBank/DDBJ databases">
        <authorList>
            <person name="Kucharzyk K."/>
            <person name="Murdoch R.W."/>
            <person name="Higgins S."/>
            <person name="Loffler F."/>
        </authorList>
    </citation>
    <scope>NUCLEOTIDE SEQUENCE</scope>
</reference>
<organism evidence="1">
    <name type="scientific">bioreactor metagenome</name>
    <dbReference type="NCBI Taxonomy" id="1076179"/>
    <lineage>
        <taxon>unclassified sequences</taxon>
        <taxon>metagenomes</taxon>
        <taxon>ecological metagenomes</taxon>
    </lineage>
</organism>
<proteinExistence type="predicted"/>
<sequence>MTHCHRIQRQKAKNDDIDHTKVDIAEDGVPYRQAGLGSFLRRQCF</sequence>
<comment type="caution">
    <text evidence="1">The sequence shown here is derived from an EMBL/GenBank/DDBJ whole genome shotgun (WGS) entry which is preliminary data.</text>
</comment>
<accession>A0A645IYQ2</accession>
<gene>
    <name evidence="1" type="ORF">SDC9_204265</name>
</gene>
<dbReference type="EMBL" id="VSSQ01127062">
    <property type="protein sequence ID" value="MPN56575.1"/>
    <property type="molecule type" value="Genomic_DNA"/>
</dbReference>